<evidence type="ECO:0000313" key="1">
    <source>
        <dbReference type="EMBL" id="ACN53142.1"/>
    </source>
</evidence>
<gene>
    <name evidence="1" type="ORF">BSPA14S_J0011</name>
</gene>
<protein>
    <submittedName>
        <fullName evidence="1">Uncharacterized protein</fullName>
    </submittedName>
</protein>
<geneLocation type="plasmid" evidence="1 2">
    <name>A14S_lp38</name>
</geneLocation>
<dbReference type="EMBL" id="CP001464">
    <property type="protein sequence ID" value="ACN53142.1"/>
    <property type="molecule type" value="Genomic_DNA"/>
</dbReference>
<dbReference type="Proteomes" id="UP000003481">
    <property type="component" value="Plasmid A14S_lp38"/>
</dbReference>
<evidence type="ECO:0000313" key="2">
    <source>
        <dbReference type="Proteomes" id="UP000003481"/>
    </source>
</evidence>
<organism evidence="1 2">
    <name type="scientific">Borreliella spielmanii A14S</name>
    <dbReference type="NCBI Taxonomy" id="498742"/>
    <lineage>
        <taxon>Bacteria</taxon>
        <taxon>Pseudomonadati</taxon>
        <taxon>Spirochaetota</taxon>
        <taxon>Spirochaetia</taxon>
        <taxon>Spirochaetales</taxon>
        <taxon>Borreliaceae</taxon>
        <taxon>Borreliella</taxon>
    </lineage>
</organism>
<dbReference type="AlphaFoldDB" id="C0RBK3"/>
<reference evidence="1 2" key="1">
    <citation type="journal article" date="2012" name="J. Bacteriol.">
        <title>Whole-Genome Sequences of Borrelia bissettii, Borrelia valaisiana, and Borrelia spielmanii.</title>
        <authorList>
            <person name="Schutzer S.E."/>
            <person name="Fraser-Liggett C.M."/>
            <person name="Qiu W.G."/>
            <person name="Kraiczy P."/>
            <person name="Mongodin E.F."/>
            <person name="Dunn J.J."/>
            <person name="Luft B.J."/>
            <person name="Casjens S.R."/>
        </authorList>
    </citation>
    <scope>NUCLEOTIDE SEQUENCE [LARGE SCALE GENOMIC DNA]</scope>
    <source>
        <strain evidence="1 2">A14S</strain>
        <plasmid evidence="1 2">A14S_lp38</plasmid>
    </source>
</reference>
<proteinExistence type="predicted"/>
<name>C0RBK3_9SPIR</name>
<sequence length="43" mass="4952">MDSDFLAYQPDDLIILFGPYLRTMMKMILRSSLQDWASIGLKG</sequence>
<accession>C0RBK3</accession>
<keyword evidence="1" id="KW-0614">Plasmid</keyword>
<dbReference type="HOGENOM" id="CLU_3230515_0_0_12"/>